<organism evidence="3 4">
    <name type="scientific">Cimex lectularius</name>
    <name type="common">Bed bug</name>
    <name type="synonym">Acanthia lectularia</name>
    <dbReference type="NCBI Taxonomy" id="79782"/>
    <lineage>
        <taxon>Eukaryota</taxon>
        <taxon>Metazoa</taxon>
        <taxon>Ecdysozoa</taxon>
        <taxon>Arthropoda</taxon>
        <taxon>Hexapoda</taxon>
        <taxon>Insecta</taxon>
        <taxon>Pterygota</taxon>
        <taxon>Neoptera</taxon>
        <taxon>Paraneoptera</taxon>
        <taxon>Hemiptera</taxon>
        <taxon>Heteroptera</taxon>
        <taxon>Panheteroptera</taxon>
        <taxon>Cimicomorpha</taxon>
        <taxon>Cimicidae</taxon>
        <taxon>Cimex</taxon>
    </lineage>
</organism>
<proteinExistence type="predicted"/>
<feature type="compositionally biased region" description="Low complexity" evidence="1">
    <location>
        <begin position="272"/>
        <end position="281"/>
    </location>
</feature>
<accession>A0A8I6S868</accession>
<dbReference type="KEGG" id="clec:106669796"/>
<keyword evidence="4" id="KW-1185">Reference proteome</keyword>
<dbReference type="GeneID" id="106669796"/>
<dbReference type="RefSeq" id="XP_014255018.1">
    <property type="nucleotide sequence ID" value="XM_014399532.2"/>
</dbReference>
<reference evidence="3" key="1">
    <citation type="submission" date="2022-01" db="UniProtKB">
        <authorList>
            <consortium name="EnsemblMetazoa"/>
        </authorList>
    </citation>
    <scope>IDENTIFICATION</scope>
</reference>
<dbReference type="OrthoDB" id="6420920at2759"/>
<feature type="transmembrane region" description="Helical" evidence="2">
    <location>
        <begin position="116"/>
        <end position="143"/>
    </location>
</feature>
<dbReference type="OMA" id="GFKEPRN"/>
<keyword evidence="2" id="KW-1133">Transmembrane helix</keyword>
<evidence type="ECO:0000313" key="4">
    <source>
        <dbReference type="Proteomes" id="UP000494040"/>
    </source>
</evidence>
<feature type="region of interest" description="Disordered" evidence="1">
    <location>
        <begin position="194"/>
        <end position="311"/>
    </location>
</feature>
<sequence>MSDAPTQRAHYSTAVSALGLLCFALATAALAIPLWGYYQNPEVGPSAERGYFGPWTTCKYLLYDRKKCGDGVTRFKPVAAVYFAGLVSAAGVVILAAFCVLSVVQLAMVISKEQVLCPYSFVVITKLSLALMSTLISIVAATLFALQTDDKENDFIVTRGEAFYIEVAVIIITFFLFIATIYDFLFSRRHGGDPTMSSRDPTGENATTFNNPGYKERKGVSMTDASGKPYLRGGSNGSMATLSTTVSSNGSTTGSIARSPLRSSLKKPRSTGQQGNNGIGIHNPGFSGSSPTPSRNGSVKRVRIQTNSTAV</sequence>
<feature type="compositionally biased region" description="Polar residues" evidence="1">
    <location>
        <begin position="286"/>
        <end position="297"/>
    </location>
</feature>
<protein>
    <submittedName>
        <fullName evidence="3">Uncharacterized protein</fullName>
    </submittedName>
</protein>
<evidence type="ECO:0000313" key="3">
    <source>
        <dbReference type="EnsemblMetazoa" id="XP_014255018.1"/>
    </source>
</evidence>
<evidence type="ECO:0000256" key="1">
    <source>
        <dbReference type="SAM" id="MobiDB-lite"/>
    </source>
</evidence>
<feature type="compositionally biased region" description="Low complexity" evidence="1">
    <location>
        <begin position="241"/>
        <end position="255"/>
    </location>
</feature>
<dbReference type="Proteomes" id="UP000494040">
    <property type="component" value="Unassembled WGS sequence"/>
</dbReference>
<dbReference type="AlphaFoldDB" id="A0A8I6S868"/>
<evidence type="ECO:0000256" key="2">
    <source>
        <dbReference type="SAM" id="Phobius"/>
    </source>
</evidence>
<keyword evidence="2" id="KW-0812">Transmembrane</keyword>
<feature type="transmembrane region" description="Helical" evidence="2">
    <location>
        <begin position="163"/>
        <end position="186"/>
    </location>
</feature>
<keyword evidence="2" id="KW-0472">Membrane</keyword>
<feature type="transmembrane region" description="Helical" evidence="2">
    <location>
        <begin position="79"/>
        <end position="104"/>
    </location>
</feature>
<feature type="compositionally biased region" description="Polar residues" evidence="1">
    <location>
        <begin position="195"/>
        <end position="211"/>
    </location>
</feature>
<name>A0A8I6S868_CIMLE</name>
<dbReference type="EnsemblMetazoa" id="XM_014399532.2">
    <property type="protein sequence ID" value="XP_014255018.1"/>
    <property type="gene ID" value="LOC106669796"/>
</dbReference>